<accession>A0A815BDS4</accession>
<evidence type="ECO:0000313" key="5">
    <source>
        <dbReference type="Proteomes" id="UP000663860"/>
    </source>
</evidence>
<dbReference type="SUPFAM" id="SSF50044">
    <property type="entry name" value="SH3-domain"/>
    <property type="match status" value="1"/>
</dbReference>
<dbReference type="InterPro" id="IPR036028">
    <property type="entry name" value="SH3-like_dom_sf"/>
</dbReference>
<evidence type="ECO:0008006" key="6">
    <source>
        <dbReference type="Google" id="ProtNLM"/>
    </source>
</evidence>
<dbReference type="Proteomes" id="UP000663868">
    <property type="component" value="Unassembled WGS sequence"/>
</dbReference>
<dbReference type="Proteomes" id="UP000663860">
    <property type="component" value="Unassembled WGS sequence"/>
</dbReference>
<sequence length="358" mass="41136">MEQSKKFTKLLRILQFRKHVKELTSACKRINKEKYHDFHTVKQETIPTEKKFNKYLSKKERNKSLSHLSIQKECMLIDDDDNEQPLENMNSYKHLSRATPSSPANLSMIISQSYKPLHAKSMQYNKNTIAVTKDTTVKALYKISNWVFIQLPETGETGFIPIYCLQLSESSFESPSQNNISLFNVSIYDKPRYSRVSITNKSSDNISTPPPPGRFISSIGPCQINNELQISTCPRLNKTRTYTRQQFQDESVLSRQISNVSLHPYDQNAYETLNLTSCKSSSVNALDKQPLICRSNPRLRVIENYQRQFVGDISVLESEVVIPVDTIESIGDWMLIRRGDGKQGYIPEHIVTLDENLT</sequence>
<dbReference type="EMBL" id="CAJNOE010000549">
    <property type="protein sequence ID" value="CAF1266244.1"/>
    <property type="molecule type" value="Genomic_DNA"/>
</dbReference>
<dbReference type="EMBL" id="CAJNON010000159">
    <property type="protein sequence ID" value="CAF1050389.1"/>
    <property type="molecule type" value="Genomic_DNA"/>
</dbReference>
<evidence type="ECO:0000313" key="1">
    <source>
        <dbReference type="EMBL" id="CAF1050389.1"/>
    </source>
</evidence>
<dbReference type="Proteomes" id="UP000663881">
    <property type="component" value="Unassembled WGS sequence"/>
</dbReference>
<proteinExistence type="predicted"/>
<dbReference type="OrthoDB" id="9991832at2759"/>
<comment type="caution">
    <text evidence="2">The sequence shown here is derived from an EMBL/GenBank/DDBJ whole genome shotgun (WGS) entry which is preliminary data.</text>
</comment>
<organism evidence="2 5">
    <name type="scientific">Adineta steineri</name>
    <dbReference type="NCBI Taxonomy" id="433720"/>
    <lineage>
        <taxon>Eukaryota</taxon>
        <taxon>Metazoa</taxon>
        <taxon>Spiralia</taxon>
        <taxon>Gnathifera</taxon>
        <taxon>Rotifera</taxon>
        <taxon>Eurotatoria</taxon>
        <taxon>Bdelloidea</taxon>
        <taxon>Adinetida</taxon>
        <taxon>Adinetidae</taxon>
        <taxon>Adineta</taxon>
    </lineage>
</organism>
<evidence type="ECO:0000313" key="4">
    <source>
        <dbReference type="EMBL" id="CAF3712632.1"/>
    </source>
</evidence>
<protein>
    <recommendedName>
        <fullName evidence="6">SH3 domain-containing protein</fullName>
    </recommendedName>
</protein>
<dbReference type="EMBL" id="CAJOBB010000225">
    <property type="protein sequence ID" value="CAF3617240.1"/>
    <property type="molecule type" value="Genomic_DNA"/>
</dbReference>
<gene>
    <name evidence="2" type="ORF">IZO911_LOCUS32168</name>
    <name evidence="3" type="ORF">KXQ929_LOCUS5959</name>
    <name evidence="4" type="ORF">OKA104_LOCUS13293</name>
    <name evidence="1" type="ORF">VCS650_LOCUS17372</name>
</gene>
<dbReference type="EMBL" id="CAJOAY010000667">
    <property type="protein sequence ID" value="CAF3712632.1"/>
    <property type="molecule type" value="Genomic_DNA"/>
</dbReference>
<dbReference type="AlphaFoldDB" id="A0A815BDS4"/>
<evidence type="ECO:0000313" key="2">
    <source>
        <dbReference type="EMBL" id="CAF1266244.1"/>
    </source>
</evidence>
<dbReference type="Proteomes" id="UP000663891">
    <property type="component" value="Unassembled WGS sequence"/>
</dbReference>
<reference evidence="2" key="1">
    <citation type="submission" date="2021-02" db="EMBL/GenBank/DDBJ databases">
        <authorList>
            <person name="Nowell W R."/>
        </authorList>
    </citation>
    <scope>NUCLEOTIDE SEQUENCE</scope>
</reference>
<evidence type="ECO:0000313" key="3">
    <source>
        <dbReference type="EMBL" id="CAF3617240.1"/>
    </source>
</evidence>
<name>A0A815BDS4_9BILA</name>